<keyword evidence="3" id="KW-1185">Reference proteome</keyword>
<dbReference type="InterPro" id="IPR052626">
    <property type="entry name" value="SWT1_Regulator"/>
</dbReference>
<dbReference type="EMBL" id="LUEZ02000049">
    <property type="protein sequence ID" value="RDB22560.1"/>
    <property type="molecule type" value="Genomic_DNA"/>
</dbReference>
<sequence length="422" mass="48075">MPVSVPAILPHSYYSVSSTPGASTSSLQSFPANPNPQDAHLHATLQRIDQLANEDVEMQAPLSESSTFLVLDTNILIHHFDVITQFVDDAERQFLPVIVVIPGVVIHELDGQKNRDGLAWFARRASAWLLRKVKERRVVKGQANEETCKRSGNWKVRDPGEDFRTNDERIIDCCSYFRRYRRTFLCSADINLCIDAEKTTTGIPTISPTQNWSSQEIAWILFGEYGIDLRRFEAYHISYKESNSSLKKQPSPTMDDDMMMVDDDHSMSEVLDPSHALDLLHIQVIEHFTRLFVELVARVGGPEIHARGKTDDGTAASRYAPRWQSNRRHYSEWTISDILEYLNDKKPVPVTSPRVDVFLSKPYSERGARRGQDWARRDWEVALGGLAKIGDAWEEPSIRESLRVLDRHVEGIFATKMRPTGI</sequence>
<dbReference type="Pfam" id="PF13638">
    <property type="entry name" value="PIN_4"/>
    <property type="match status" value="1"/>
</dbReference>
<organism evidence="2 3">
    <name type="scientific">Hypsizygus marmoreus</name>
    <name type="common">White beech mushroom</name>
    <name type="synonym">Agaricus marmoreus</name>
    <dbReference type="NCBI Taxonomy" id="39966"/>
    <lineage>
        <taxon>Eukaryota</taxon>
        <taxon>Fungi</taxon>
        <taxon>Dikarya</taxon>
        <taxon>Basidiomycota</taxon>
        <taxon>Agaricomycotina</taxon>
        <taxon>Agaricomycetes</taxon>
        <taxon>Agaricomycetidae</taxon>
        <taxon>Agaricales</taxon>
        <taxon>Tricholomatineae</taxon>
        <taxon>Lyophyllaceae</taxon>
        <taxon>Hypsizygus</taxon>
    </lineage>
</organism>
<dbReference type="AlphaFoldDB" id="A0A369JMX2"/>
<dbReference type="Proteomes" id="UP000076154">
    <property type="component" value="Unassembled WGS sequence"/>
</dbReference>
<dbReference type="InterPro" id="IPR002716">
    <property type="entry name" value="PIN_dom"/>
</dbReference>
<dbReference type="SMART" id="SM00670">
    <property type="entry name" value="PINc"/>
    <property type="match status" value="1"/>
</dbReference>
<accession>A0A369JMX2</accession>
<protein>
    <submittedName>
        <fullName evidence="2">Transcriptional protein swt1</fullName>
    </submittedName>
</protein>
<dbReference type="Gene3D" id="3.40.50.1010">
    <property type="entry name" value="5'-nuclease"/>
    <property type="match status" value="1"/>
</dbReference>
<dbReference type="CDD" id="cd18727">
    <property type="entry name" value="PIN_Swt1-like"/>
    <property type="match status" value="1"/>
</dbReference>
<feature type="domain" description="PIN" evidence="1">
    <location>
        <begin position="67"/>
        <end position="194"/>
    </location>
</feature>
<dbReference type="PANTHER" id="PTHR16161">
    <property type="entry name" value="TRANSCRIPTIONAL PROTEIN SWT1"/>
    <property type="match status" value="1"/>
</dbReference>
<evidence type="ECO:0000313" key="2">
    <source>
        <dbReference type="EMBL" id="RDB22560.1"/>
    </source>
</evidence>
<gene>
    <name evidence="2" type="primary">swt1</name>
    <name evidence="2" type="ORF">Hypma_010070</name>
</gene>
<reference evidence="2" key="1">
    <citation type="submission" date="2018-04" db="EMBL/GenBank/DDBJ databases">
        <title>Whole genome sequencing of Hypsizygus marmoreus.</title>
        <authorList>
            <person name="Choi I.-G."/>
            <person name="Min B."/>
            <person name="Kim J.-G."/>
            <person name="Kim S."/>
            <person name="Oh Y.-L."/>
            <person name="Kong W.-S."/>
            <person name="Park H."/>
            <person name="Jeong J."/>
            <person name="Song E.-S."/>
        </authorList>
    </citation>
    <scope>NUCLEOTIDE SEQUENCE [LARGE SCALE GENOMIC DNA]</scope>
    <source>
        <strain evidence="2">51987-8</strain>
    </source>
</reference>
<dbReference type="GO" id="GO:0005634">
    <property type="term" value="C:nucleus"/>
    <property type="evidence" value="ECO:0007669"/>
    <property type="project" value="TreeGrafter"/>
</dbReference>
<proteinExistence type="predicted"/>
<dbReference type="OrthoDB" id="2017974at2759"/>
<comment type="caution">
    <text evidence="2">The sequence shown here is derived from an EMBL/GenBank/DDBJ whole genome shotgun (WGS) entry which is preliminary data.</text>
</comment>
<evidence type="ECO:0000259" key="1">
    <source>
        <dbReference type="SMART" id="SM00670"/>
    </source>
</evidence>
<dbReference type="GO" id="GO:0004540">
    <property type="term" value="F:RNA nuclease activity"/>
    <property type="evidence" value="ECO:0007669"/>
    <property type="project" value="UniProtKB-ARBA"/>
</dbReference>
<dbReference type="InParanoid" id="A0A369JMX2"/>
<dbReference type="PANTHER" id="PTHR16161:SF0">
    <property type="entry name" value="TRANSCRIPTIONAL PROTEIN SWT1"/>
    <property type="match status" value="1"/>
</dbReference>
<evidence type="ECO:0000313" key="3">
    <source>
        <dbReference type="Proteomes" id="UP000076154"/>
    </source>
</evidence>
<name>A0A369JMX2_HYPMA</name>
<dbReference type="STRING" id="39966.A0A369JMX2"/>
<dbReference type="InterPro" id="IPR029060">
    <property type="entry name" value="PIN-like_dom_sf"/>
</dbReference>
<dbReference type="SUPFAM" id="SSF88723">
    <property type="entry name" value="PIN domain-like"/>
    <property type="match status" value="1"/>
</dbReference>